<evidence type="ECO:0008006" key="4">
    <source>
        <dbReference type="Google" id="ProtNLM"/>
    </source>
</evidence>
<accession>A0A1F6GU50</accession>
<dbReference type="EMBL" id="MFNF01000030">
    <property type="protein sequence ID" value="OGH01687.1"/>
    <property type="molecule type" value="Genomic_DNA"/>
</dbReference>
<name>A0A1F6GU50_9PROT</name>
<organism evidence="2 3">
    <name type="scientific">Candidatus Lambdaproteobacteria bacterium RIFOXYD2_FULL_56_26</name>
    <dbReference type="NCBI Taxonomy" id="1817773"/>
    <lineage>
        <taxon>Bacteria</taxon>
        <taxon>Pseudomonadati</taxon>
        <taxon>Pseudomonadota</taxon>
        <taxon>Candidatus Lambdaproteobacteria</taxon>
    </lineage>
</organism>
<evidence type="ECO:0000313" key="2">
    <source>
        <dbReference type="EMBL" id="OGH01687.1"/>
    </source>
</evidence>
<dbReference type="AlphaFoldDB" id="A0A1F6GU50"/>
<reference evidence="2 3" key="1">
    <citation type="journal article" date="2016" name="Nat. Commun.">
        <title>Thousands of microbial genomes shed light on interconnected biogeochemical processes in an aquifer system.</title>
        <authorList>
            <person name="Anantharaman K."/>
            <person name="Brown C.T."/>
            <person name="Hug L.A."/>
            <person name="Sharon I."/>
            <person name="Castelle C.J."/>
            <person name="Probst A.J."/>
            <person name="Thomas B.C."/>
            <person name="Singh A."/>
            <person name="Wilkins M.J."/>
            <person name="Karaoz U."/>
            <person name="Brodie E.L."/>
            <person name="Williams K.H."/>
            <person name="Hubbard S.S."/>
            <person name="Banfield J.F."/>
        </authorList>
    </citation>
    <scope>NUCLEOTIDE SEQUENCE [LARGE SCALE GENOMIC DNA]</scope>
</reference>
<dbReference type="InterPro" id="IPR009838">
    <property type="entry name" value="T4SS_TraL"/>
</dbReference>
<comment type="caution">
    <text evidence="2">The sequence shown here is derived from an EMBL/GenBank/DDBJ whole genome shotgun (WGS) entry which is preliminary data.</text>
</comment>
<sequence>MQPSPIPFYLNRPLLFIVFESDTFIIGYLLLMWCWVIGFWFFPFAVGLGWAYGKAKATFPRGFLIHGPYFLGLIKFAGYPLYFQKRFLE</sequence>
<dbReference type="Pfam" id="PF07178">
    <property type="entry name" value="TraL"/>
    <property type="match status" value="1"/>
</dbReference>
<gene>
    <name evidence="2" type="ORF">A2557_11780</name>
</gene>
<dbReference type="Proteomes" id="UP000177583">
    <property type="component" value="Unassembled WGS sequence"/>
</dbReference>
<feature type="transmembrane region" description="Helical" evidence="1">
    <location>
        <begin position="63"/>
        <end position="83"/>
    </location>
</feature>
<evidence type="ECO:0000313" key="3">
    <source>
        <dbReference type="Proteomes" id="UP000177583"/>
    </source>
</evidence>
<dbReference type="GO" id="GO:0019867">
    <property type="term" value="C:outer membrane"/>
    <property type="evidence" value="ECO:0007669"/>
    <property type="project" value="InterPro"/>
</dbReference>
<evidence type="ECO:0000256" key="1">
    <source>
        <dbReference type="SAM" id="Phobius"/>
    </source>
</evidence>
<feature type="transmembrane region" description="Helical" evidence="1">
    <location>
        <begin position="25"/>
        <end position="51"/>
    </location>
</feature>
<keyword evidence="1" id="KW-0812">Transmembrane</keyword>
<keyword evidence="1" id="KW-1133">Transmembrane helix</keyword>
<keyword evidence="1" id="KW-0472">Membrane</keyword>
<proteinExistence type="predicted"/>
<protein>
    <recommendedName>
        <fullName evidence="4">Type IV conjugative transfer system protein TraL</fullName>
    </recommendedName>
</protein>